<accession>Q0FW33</accession>
<comment type="caution">
    <text evidence="1">The sequence shown here is derived from an EMBL/GenBank/DDBJ whole genome shotgun (WGS) entry which is preliminary data.</text>
</comment>
<organism evidence="1 2">
    <name type="scientific">Salipiger bermudensis (strain DSM 26914 / JCM 13377 / KCTC 12554 / HTCC2601)</name>
    <name type="common">Pelagibaca bermudensis</name>
    <dbReference type="NCBI Taxonomy" id="314265"/>
    <lineage>
        <taxon>Bacteria</taxon>
        <taxon>Pseudomonadati</taxon>
        <taxon>Pseudomonadota</taxon>
        <taxon>Alphaproteobacteria</taxon>
        <taxon>Rhodobacterales</taxon>
        <taxon>Roseobacteraceae</taxon>
        <taxon>Salipiger</taxon>
    </lineage>
</organism>
<name>Q0FW33_SALBH</name>
<evidence type="ECO:0000313" key="2">
    <source>
        <dbReference type="Proteomes" id="UP000006230"/>
    </source>
</evidence>
<reference evidence="1 2" key="1">
    <citation type="journal article" date="2010" name="J. Bacteriol.">
        <title>Genome sequences of Pelagibaca bermudensis HTCC2601T and Maritimibacter alkaliphilus HTCC2654T, the type strains of two marine Roseobacter genera.</title>
        <authorList>
            <person name="Thrash J.C."/>
            <person name="Cho J.C."/>
            <person name="Ferriera S."/>
            <person name="Johnson J."/>
            <person name="Vergin K.L."/>
            <person name="Giovannoni S.J."/>
        </authorList>
    </citation>
    <scope>NUCLEOTIDE SEQUENCE [LARGE SCALE GENOMIC DNA]</scope>
    <source>
        <strain evidence="2">DSM 26914 / JCM 13377 / KCTC 12554 / HTCC2601</strain>
    </source>
</reference>
<proteinExistence type="predicted"/>
<evidence type="ECO:0000313" key="1">
    <source>
        <dbReference type="EMBL" id="EAU48719.1"/>
    </source>
</evidence>
<dbReference type="Proteomes" id="UP000006230">
    <property type="component" value="Unassembled WGS sequence"/>
</dbReference>
<protein>
    <submittedName>
        <fullName evidence="1">Uncharacterized protein</fullName>
    </submittedName>
</protein>
<dbReference type="AlphaFoldDB" id="Q0FW33"/>
<gene>
    <name evidence="1" type="ORF">R2601_04063</name>
</gene>
<sequence>MLPAVASTSPPSTGPSVFIRLALMV</sequence>
<dbReference type="HOGENOM" id="CLU_3419095_0_0_5"/>
<keyword evidence="2" id="KW-1185">Reference proteome</keyword>
<dbReference type="EMBL" id="AATQ01000001">
    <property type="protein sequence ID" value="EAU48719.1"/>
    <property type="molecule type" value="Genomic_DNA"/>
</dbReference>